<dbReference type="InterPro" id="IPR002762">
    <property type="entry name" value="CbiX-like"/>
</dbReference>
<evidence type="ECO:0000256" key="2">
    <source>
        <dbReference type="ARBA" id="ARBA00022723"/>
    </source>
</evidence>
<dbReference type="CDD" id="cd03414">
    <property type="entry name" value="CbiX_SirB_C"/>
    <property type="match status" value="1"/>
</dbReference>
<organism evidence="6 7">
    <name type="scientific">Natronobacterium gregoryi</name>
    <dbReference type="NCBI Taxonomy" id="44930"/>
    <lineage>
        <taxon>Archaea</taxon>
        <taxon>Methanobacteriati</taxon>
        <taxon>Methanobacteriota</taxon>
        <taxon>Stenosarchaea group</taxon>
        <taxon>Halobacteria</taxon>
        <taxon>Halobacteriales</taxon>
        <taxon>Natrialbaceae</taxon>
        <taxon>Natronobacterium</taxon>
    </lineage>
</organism>
<sequence length="313" mass="34097">MSHDDEAVLVVGHGSRRERSNEQVRDIAADLESAIGVPVVAGFIEFAEPSLMDALSTLAAKASTITVVHCSLFAAGHVKNDVPLALNVARERYDVEIHNGSHIGVHRSILELLDDRIAAVERDRGIDREQATVEVVLTARGSSDPDANGDVFKLARMLYEGRSFGRVEPAFVGITDPRLETAVSERVVHDPDAIVVVPYMLGDGVLTQRLYGWVDELDEEHDDVAIGVSRPLGTDRRLVEVLADRYRQARRGGVDMSCDTCKYKVRLPGHEDEVGGEAALEHALEHLGGHEHDHGHQHDGGGHDHSHAHEGGT</sequence>
<reference evidence="6 7" key="1">
    <citation type="submission" date="2016-10" db="EMBL/GenBank/DDBJ databases">
        <authorList>
            <person name="de Groot N.N."/>
        </authorList>
    </citation>
    <scope>NUCLEOTIDE SEQUENCE [LARGE SCALE GENOMIC DNA]</scope>
    <source>
        <strain evidence="6 7">SP2</strain>
    </source>
</reference>
<accession>A0A1I3LK88</accession>
<dbReference type="PANTHER" id="PTHR33542">
    <property type="entry name" value="SIROHYDROCHLORIN FERROCHELATASE, CHLOROPLASTIC"/>
    <property type="match status" value="1"/>
</dbReference>
<evidence type="ECO:0000256" key="3">
    <source>
        <dbReference type="ARBA" id="ARBA00023239"/>
    </source>
</evidence>
<dbReference type="PANTHER" id="PTHR33542:SF3">
    <property type="entry name" value="SIROHYDROCHLORIN FERROCHELATASE, CHLOROPLASTIC"/>
    <property type="match status" value="1"/>
</dbReference>
<dbReference type="AlphaFoldDB" id="A0A1I3LK88"/>
<dbReference type="OrthoDB" id="297477at2157"/>
<dbReference type="GeneID" id="14207274"/>
<dbReference type="SUPFAM" id="SSF53800">
    <property type="entry name" value="Chelatase"/>
    <property type="match status" value="1"/>
</dbReference>
<dbReference type="GO" id="GO:0009236">
    <property type="term" value="P:cobalamin biosynthetic process"/>
    <property type="evidence" value="ECO:0007669"/>
    <property type="project" value="UniProtKB-KW"/>
</dbReference>
<evidence type="ECO:0000313" key="6">
    <source>
        <dbReference type="EMBL" id="SFI85132.1"/>
    </source>
</evidence>
<dbReference type="RefSeq" id="WP_005579898.1">
    <property type="nucleotide sequence ID" value="NZ_FORO01000007.1"/>
</dbReference>
<gene>
    <name evidence="6" type="ORF">SAMN05443661_10759</name>
</gene>
<keyword evidence="3" id="KW-0456">Lyase</keyword>
<feature type="region of interest" description="Disordered" evidence="5">
    <location>
        <begin position="289"/>
        <end position="313"/>
    </location>
</feature>
<dbReference type="GO" id="GO:0046872">
    <property type="term" value="F:metal ion binding"/>
    <property type="evidence" value="ECO:0007669"/>
    <property type="project" value="UniProtKB-KW"/>
</dbReference>
<dbReference type="GO" id="GO:0016829">
    <property type="term" value="F:lyase activity"/>
    <property type="evidence" value="ECO:0007669"/>
    <property type="project" value="UniProtKB-KW"/>
</dbReference>
<evidence type="ECO:0000256" key="4">
    <source>
        <dbReference type="ARBA" id="ARBA00023285"/>
    </source>
</evidence>
<dbReference type="Gene3D" id="3.40.50.1400">
    <property type="match status" value="2"/>
</dbReference>
<keyword evidence="1" id="KW-0169">Cobalamin biosynthesis</keyword>
<dbReference type="Proteomes" id="UP000182829">
    <property type="component" value="Unassembled WGS sequence"/>
</dbReference>
<keyword evidence="4" id="KW-0170">Cobalt</keyword>
<name>A0A1I3LK88_9EURY</name>
<dbReference type="CDD" id="cd03416">
    <property type="entry name" value="CbiX_SirB_N"/>
    <property type="match status" value="1"/>
</dbReference>
<proteinExistence type="predicted"/>
<evidence type="ECO:0000256" key="1">
    <source>
        <dbReference type="ARBA" id="ARBA00022573"/>
    </source>
</evidence>
<dbReference type="EMBL" id="FORO01000007">
    <property type="protein sequence ID" value="SFI85132.1"/>
    <property type="molecule type" value="Genomic_DNA"/>
</dbReference>
<dbReference type="Pfam" id="PF01903">
    <property type="entry name" value="CbiX"/>
    <property type="match status" value="2"/>
</dbReference>
<dbReference type="OMA" id="CFIGITH"/>
<evidence type="ECO:0000256" key="5">
    <source>
        <dbReference type="SAM" id="MobiDB-lite"/>
    </source>
</evidence>
<dbReference type="InterPro" id="IPR050963">
    <property type="entry name" value="Sirohydro_Cobaltochel/CbiX"/>
</dbReference>
<keyword evidence="2" id="KW-0479">Metal-binding</keyword>
<protein>
    <submittedName>
        <fullName evidence="6">Sirohydrochlorin ferrochelatase</fullName>
    </submittedName>
</protein>
<evidence type="ECO:0000313" key="7">
    <source>
        <dbReference type="Proteomes" id="UP000182829"/>
    </source>
</evidence>